<evidence type="ECO:0000313" key="1">
    <source>
        <dbReference type="EMBL" id="ADW16559.1"/>
    </source>
</evidence>
<proteinExistence type="predicted"/>
<dbReference type="Proteomes" id="UP000006365">
    <property type="component" value="Chromosome"/>
</dbReference>
<accession>A0A7U3YJJ6</accession>
<name>A0A7U3YJJ6_DESPD</name>
<protein>
    <submittedName>
        <fullName evidence="1">Uncharacterized protein</fullName>
    </submittedName>
</protein>
<reference evidence="1 2" key="1">
    <citation type="journal article" date="2011" name="Stand. Genomic Sci.">
        <title>Complete genome sequence of Desulfobulbus propionicus type strain (1pr3).</title>
        <authorList>
            <person name="Pagani I."/>
            <person name="Lapidus A."/>
            <person name="Nolan M."/>
            <person name="Lucas S."/>
            <person name="Hammon N."/>
            <person name="Deshpande S."/>
            <person name="Cheng J.F."/>
            <person name="Chertkov O."/>
            <person name="Davenport K."/>
            <person name="Tapia R."/>
            <person name="Han C."/>
            <person name="Goodwin L."/>
            <person name="Pitluck S."/>
            <person name="Liolios K."/>
            <person name="Mavromatis K."/>
            <person name="Ivanova N."/>
            <person name="Mikhailova N."/>
            <person name="Pati A."/>
            <person name="Chen A."/>
            <person name="Palaniappan K."/>
            <person name="Land M."/>
            <person name="Hauser L."/>
            <person name="Chang Y.J."/>
            <person name="Jeffries C.D."/>
            <person name="Detter J.C."/>
            <person name="Brambilla E."/>
            <person name="Kannan K.P."/>
            <person name="Djao O.D."/>
            <person name="Rohde M."/>
            <person name="Pukall R."/>
            <person name="Spring S."/>
            <person name="Goker M."/>
            <person name="Sikorski J."/>
            <person name="Woyke T."/>
            <person name="Bristow J."/>
            <person name="Eisen J.A."/>
            <person name="Markowitz V."/>
            <person name="Hugenholtz P."/>
            <person name="Kyrpides N.C."/>
            <person name="Klenk H.P."/>
        </authorList>
    </citation>
    <scope>NUCLEOTIDE SEQUENCE [LARGE SCALE GENOMIC DNA]</scope>
    <source>
        <strain evidence="2">ATCC 33891 / DSM 2032 / 1pr3</strain>
    </source>
</reference>
<dbReference type="EMBL" id="CP002364">
    <property type="protein sequence ID" value="ADW16559.1"/>
    <property type="molecule type" value="Genomic_DNA"/>
</dbReference>
<sequence>MVKSQQSDRFIYIVGEQQNGIIAEHSEVFTFTHQSMGAIATDELTLVLANVFGKNQYFPGPDGALTSVIHEYTRRSERFNRMKSRLKKGRCTIITAFKRLDGEISVKVAAVVPVQPGTLDVDRPDGFHQLLIATLPEYQEVFTEEAYAQDSKLIDIVKEATLHHITAKLQ</sequence>
<organism evidence="1 2">
    <name type="scientific">Desulfobulbus propionicus (strain ATCC 33891 / DSM 2032 / VKM B-1956 / 1pr3)</name>
    <dbReference type="NCBI Taxonomy" id="577650"/>
    <lineage>
        <taxon>Bacteria</taxon>
        <taxon>Pseudomonadati</taxon>
        <taxon>Thermodesulfobacteriota</taxon>
        <taxon>Desulfobulbia</taxon>
        <taxon>Desulfobulbales</taxon>
        <taxon>Desulfobulbaceae</taxon>
        <taxon>Desulfobulbus</taxon>
    </lineage>
</organism>
<dbReference type="KEGG" id="dpr:Despr_0377"/>
<evidence type="ECO:0000313" key="2">
    <source>
        <dbReference type="Proteomes" id="UP000006365"/>
    </source>
</evidence>
<dbReference type="AlphaFoldDB" id="A0A7U3YJJ6"/>
<keyword evidence="2" id="KW-1185">Reference proteome</keyword>
<gene>
    <name evidence="1" type="ordered locus">Despr_0377</name>
</gene>